<dbReference type="EMBL" id="BLLS01000216">
    <property type="protein sequence ID" value="GFH88456.1"/>
    <property type="molecule type" value="Genomic_DNA"/>
</dbReference>
<dbReference type="GeneID" id="93049154"/>
<protein>
    <recommendedName>
        <fullName evidence="3">DUF4304 domain-containing protein</fullName>
    </recommendedName>
</protein>
<organism evidence="1 2">
    <name type="scientific">Bacteroides acidifaciens</name>
    <dbReference type="NCBI Taxonomy" id="85831"/>
    <lineage>
        <taxon>Bacteria</taxon>
        <taxon>Pseudomonadati</taxon>
        <taxon>Bacteroidota</taxon>
        <taxon>Bacteroidia</taxon>
        <taxon>Bacteroidales</taxon>
        <taxon>Bacteroidaceae</taxon>
        <taxon>Bacteroides</taxon>
    </lineage>
</organism>
<dbReference type="Proteomes" id="UP000491181">
    <property type="component" value="Unassembled WGS sequence"/>
</dbReference>
<name>A0A7J0A8F7_9BACE</name>
<gene>
    <name evidence="1" type="ORF">IMSAGC001_03899</name>
</gene>
<comment type="caution">
    <text evidence="1">The sequence shown here is derived from an EMBL/GenBank/DDBJ whole genome shotgun (WGS) entry which is preliminary data.</text>
</comment>
<reference evidence="1 2" key="1">
    <citation type="journal article" date="2020" name="Microbiome">
        <title>Single-cell genomics of uncultured bacteria reveals dietary fiber responders in the mouse gut microbiota.</title>
        <authorList>
            <person name="Chijiiwa R."/>
            <person name="Hosokawa M."/>
            <person name="Kogawa M."/>
            <person name="Nishikawa Y."/>
            <person name="Ide K."/>
            <person name="Sakanashi C."/>
            <person name="Takahashi K."/>
            <person name="Takeyama H."/>
        </authorList>
    </citation>
    <scope>NUCLEOTIDE SEQUENCE [LARGE SCALE GENOMIC DNA]</scope>
    <source>
        <strain evidence="1">IMSAGC_001</strain>
    </source>
</reference>
<dbReference type="RefSeq" id="WP_228767253.1">
    <property type="nucleotide sequence ID" value="NZ_BLLS01000216.1"/>
</dbReference>
<proteinExistence type="predicted"/>
<evidence type="ECO:0000313" key="2">
    <source>
        <dbReference type="Proteomes" id="UP000491181"/>
    </source>
</evidence>
<accession>A0A7J0A8F7</accession>
<sequence>MKEQMKRIMTILSERLDKYGFKKKGYNYFVRMADEKTIQNIGFSIATHGEKHAFYLSPSPGIVYKDVSELEIQLRNLGVSKYPDYVGAMLCSPIGYLMPARDYIEWKFMLSEDNIAEEVNAMADAIIEYGIPYMEKLVDRDEVVYGMEIGKYGGAREFVLPILHYLRGNSQRALECINEFIKKFSATSHLEDYEADVLKRLLGENDRLYEINNNGLKSYLDFADNFKQMMNCHDR</sequence>
<evidence type="ECO:0000313" key="1">
    <source>
        <dbReference type="EMBL" id="GFH88456.1"/>
    </source>
</evidence>
<evidence type="ECO:0008006" key="3">
    <source>
        <dbReference type="Google" id="ProtNLM"/>
    </source>
</evidence>
<dbReference type="AlphaFoldDB" id="A0A7J0A8F7"/>